<dbReference type="OrthoDB" id="1846244at2"/>
<evidence type="ECO:0000313" key="3">
    <source>
        <dbReference type="EMBL" id="EXM40936.1"/>
    </source>
</evidence>
<name>A0A011W030_RUMAL</name>
<feature type="compositionally biased region" description="Basic and acidic residues" evidence="1">
    <location>
        <begin position="23"/>
        <end position="33"/>
    </location>
</feature>
<dbReference type="PROSITE" id="PS51257">
    <property type="entry name" value="PROKAR_LIPOPROTEIN"/>
    <property type="match status" value="1"/>
</dbReference>
<protein>
    <recommendedName>
        <fullName evidence="5">Lipoprotein</fullName>
    </recommendedName>
</protein>
<organism evidence="3 4">
    <name type="scientific">Ruminococcus albus SY3</name>
    <dbReference type="NCBI Taxonomy" id="1341156"/>
    <lineage>
        <taxon>Bacteria</taxon>
        <taxon>Bacillati</taxon>
        <taxon>Bacillota</taxon>
        <taxon>Clostridia</taxon>
        <taxon>Eubacteriales</taxon>
        <taxon>Oscillospiraceae</taxon>
        <taxon>Ruminococcus</taxon>
    </lineage>
</organism>
<keyword evidence="4" id="KW-1185">Reference proteome</keyword>
<comment type="caution">
    <text evidence="3">The sequence shown here is derived from an EMBL/GenBank/DDBJ whole genome shotgun (WGS) entry which is preliminary data.</text>
</comment>
<gene>
    <name evidence="3" type="ORF">RASY3_01415</name>
</gene>
<feature type="compositionally biased region" description="Low complexity" evidence="1">
    <location>
        <begin position="34"/>
        <end position="48"/>
    </location>
</feature>
<feature type="signal peptide" evidence="2">
    <location>
        <begin position="1"/>
        <end position="19"/>
    </location>
</feature>
<proteinExistence type="predicted"/>
<feature type="chain" id="PRO_5038965872" description="Lipoprotein" evidence="2">
    <location>
        <begin position="20"/>
        <end position="274"/>
    </location>
</feature>
<dbReference type="AlphaFoldDB" id="A0A011W030"/>
<keyword evidence="2" id="KW-0732">Signal</keyword>
<evidence type="ECO:0008006" key="5">
    <source>
        <dbReference type="Google" id="ProtNLM"/>
    </source>
</evidence>
<dbReference type="EMBL" id="JEOB01000001">
    <property type="protein sequence ID" value="EXM40936.1"/>
    <property type="molecule type" value="Genomic_DNA"/>
</dbReference>
<sequence>MKTKILTAAVIAAMLTLTACGDADTKTSSESKADTTTTAAPEESATESATEEVPTESAPAVETTVTKTTAATTTTEEIPPEPEREAFQLAPGLSEKYVDFDNLALEFNGQIFRFGEATVQDLLDAGVELFSDELDDEVSSSHREIEAQVKITDRYRATLDFRAKGSDCHSARECVLTRFSVTIPHELDYDILSPNYGEGMVHTNIPIVMTMDELLENSGEPTKLYDGDEPGFKICRYKAPSILYPDSVNSCTEVKFDFLYNGLYSFYIDICANK</sequence>
<dbReference type="Proteomes" id="UP000021369">
    <property type="component" value="Unassembled WGS sequence"/>
</dbReference>
<evidence type="ECO:0000256" key="1">
    <source>
        <dbReference type="SAM" id="MobiDB-lite"/>
    </source>
</evidence>
<reference evidence="3 4" key="1">
    <citation type="submission" date="2013-06" db="EMBL/GenBank/DDBJ databases">
        <title>Rumen cellulosomics: divergent fiber-degrading strategies revealed by comparative genome-wide analysis of six Ruminococcal strains.</title>
        <authorList>
            <person name="Dassa B."/>
            <person name="Borovok I."/>
            <person name="Lamed R."/>
            <person name="Flint H."/>
            <person name="Yeoman C.J."/>
            <person name="White B."/>
            <person name="Bayer E.A."/>
        </authorList>
    </citation>
    <scope>NUCLEOTIDE SEQUENCE [LARGE SCALE GENOMIC DNA]</scope>
    <source>
        <strain evidence="3 4">SY3</strain>
    </source>
</reference>
<accession>A0A011W030</accession>
<evidence type="ECO:0000313" key="4">
    <source>
        <dbReference type="Proteomes" id="UP000021369"/>
    </source>
</evidence>
<evidence type="ECO:0000256" key="2">
    <source>
        <dbReference type="SAM" id="SignalP"/>
    </source>
</evidence>
<dbReference type="RefSeq" id="WP_037284487.1">
    <property type="nucleotide sequence ID" value="NZ_JEOB01000001.1"/>
</dbReference>
<feature type="region of interest" description="Disordered" evidence="1">
    <location>
        <begin position="22"/>
        <end position="82"/>
    </location>
</feature>
<feature type="compositionally biased region" description="Low complexity" evidence="1">
    <location>
        <begin position="55"/>
        <end position="77"/>
    </location>
</feature>
<dbReference type="PATRIC" id="fig|1341156.4.peg.11"/>